<dbReference type="RefSeq" id="WP_062409902.1">
    <property type="nucleotide sequence ID" value="NZ_CP013652.1"/>
</dbReference>
<accession>A0A0U2VLI2</accession>
<dbReference type="AlphaFoldDB" id="A0A0U2VLI2"/>
<name>A0A0U2VLI2_9BACL</name>
<evidence type="ECO:0000313" key="2">
    <source>
        <dbReference type="Proteomes" id="UP000061660"/>
    </source>
</evidence>
<sequence>MNQLLKRVSVLIGVLMYIVLLNWSYINIISPAYKYMGFFYEEPPLLNLCMAYILMMLPSLLMPYSLKRPSLIVYWLLYMIVFMPSILIPLFAIKMDYNYLLLMQLILTMIFSGLSLIYKLPLLKIRKVSIKSIYFWPIILIIGLLFNAYIISVFGFNLRYLSFNEVYETRTDYINTISYASGILPYIIGWQANILNPLFMIQGLVVRNYSFFLVGLLGQLMIYSISGFKSVFFSIALVIAIYIITRFFNKDRGAAVFLWGGAFCLLLTIFSHTVLNSNILSSLLLQRTITMPGLLTGQYYQFFTENAKALLGHSIFKTIVEYPYSVQPPFLIGEFFYNSPTTEANANVWADAFANFGFGGMIIYSLLFAVILWIYDSISKDLDFNIACMMLGVPALTLANSSLLTSLLSHGIALCFLIIYLIPRSDITESKLTLKRIINQFYKLICIIRALVKKNIIN</sequence>
<dbReference type="STRING" id="162209.IJ22_38320"/>
<dbReference type="KEGG" id="pnp:IJ22_38320"/>
<reference evidence="2" key="1">
    <citation type="submission" date="2015-12" db="EMBL/GenBank/DDBJ databases">
        <title>Complete genome sequences of two moderately thermophilic Paenibacillus species.</title>
        <authorList>
            <person name="Butler R.III."/>
            <person name="Wang J."/>
            <person name="Stark B.C."/>
            <person name="Pombert J.-F."/>
        </authorList>
    </citation>
    <scope>NUCLEOTIDE SEQUENCE [LARGE SCALE GENOMIC DNA]</scope>
    <source>
        <strain evidence="2">32O-Y</strain>
    </source>
</reference>
<evidence type="ECO:0000313" key="1">
    <source>
        <dbReference type="EMBL" id="ALS24163.1"/>
    </source>
</evidence>
<gene>
    <name evidence="1" type="ORF">IJ22_38320</name>
</gene>
<organism evidence="1 2">
    <name type="scientific">Paenibacillus naphthalenovorans</name>
    <dbReference type="NCBI Taxonomy" id="162209"/>
    <lineage>
        <taxon>Bacteria</taxon>
        <taxon>Bacillati</taxon>
        <taxon>Bacillota</taxon>
        <taxon>Bacilli</taxon>
        <taxon>Bacillales</taxon>
        <taxon>Paenibacillaceae</taxon>
        <taxon>Paenibacillus</taxon>
    </lineage>
</organism>
<reference evidence="1 2" key="2">
    <citation type="journal article" date="2016" name="Genome Announc.">
        <title>Complete Genome Sequences of Two Interactive Moderate Thermophiles, Paenibacillus napthalenovorans 32O-Y and Paenibacillus sp. 32O-W.</title>
        <authorList>
            <person name="Butler R.R.III."/>
            <person name="Wang J."/>
            <person name="Stark B.C."/>
            <person name="Pombert J.F."/>
        </authorList>
    </citation>
    <scope>NUCLEOTIDE SEQUENCE [LARGE SCALE GENOMIC DNA]</scope>
    <source>
        <strain evidence="1 2">32O-Y</strain>
    </source>
</reference>
<proteinExistence type="predicted"/>
<protein>
    <submittedName>
        <fullName evidence="1">Uncharacterized protein</fullName>
    </submittedName>
</protein>
<dbReference type="PATRIC" id="fig|162209.4.peg.4078"/>
<dbReference type="OrthoDB" id="3803867at2"/>
<dbReference type="Proteomes" id="UP000061660">
    <property type="component" value="Chromosome"/>
</dbReference>
<dbReference type="EMBL" id="CP013652">
    <property type="protein sequence ID" value="ALS24163.1"/>
    <property type="molecule type" value="Genomic_DNA"/>
</dbReference>
<keyword evidence="2" id="KW-1185">Reference proteome</keyword>